<protein>
    <submittedName>
        <fullName evidence="3">Secreted protein</fullName>
    </submittedName>
</protein>
<sequence length="122" mass="14438">MKCLCLLLVIAHLLVSGLTESVHRRHHMSSDHDHDHHHHDHHHKKDLREDRLLHDMGALKSYKETDDEADETDNEENGEHWTDKSHIKHDIGGEEGHDIFARKVDRRPMRQVPKRAREMKFS</sequence>
<feature type="signal peptide" evidence="2">
    <location>
        <begin position="1"/>
        <end position="19"/>
    </location>
</feature>
<name>A0A5K3FND7_MESCO</name>
<evidence type="ECO:0000256" key="2">
    <source>
        <dbReference type="SAM" id="SignalP"/>
    </source>
</evidence>
<proteinExistence type="predicted"/>
<feature type="compositionally biased region" description="Basic residues" evidence="1">
    <location>
        <begin position="35"/>
        <end position="45"/>
    </location>
</feature>
<feature type="chain" id="PRO_5024394315" evidence="2">
    <location>
        <begin position="20"/>
        <end position="122"/>
    </location>
</feature>
<feature type="region of interest" description="Disordered" evidence="1">
    <location>
        <begin position="25"/>
        <end position="98"/>
    </location>
</feature>
<feature type="compositionally biased region" description="Basic and acidic residues" evidence="1">
    <location>
        <begin position="77"/>
        <end position="98"/>
    </location>
</feature>
<organism evidence="3">
    <name type="scientific">Mesocestoides corti</name>
    <name type="common">Flatworm</name>
    <dbReference type="NCBI Taxonomy" id="53468"/>
    <lineage>
        <taxon>Eukaryota</taxon>
        <taxon>Metazoa</taxon>
        <taxon>Spiralia</taxon>
        <taxon>Lophotrochozoa</taxon>
        <taxon>Platyhelminthes</taxon>
        <taxon>Cestoda</taxon>
        <taxon>Eucestoda</taxon>
        <taxon>Cyclophyllidea</taxon>
        <taxon>Mesocestoididae</taxon>
        <taxon>Mesocestoides</taxon>
    </lineage>
</organism>
<keyword evidence="2" id="KW-0732">Signal</keyword>
<dbReference type="AlphaFoldDB" id="A0A5K3FND7"/>
<evidence type="ECO:0000313" key="3">
    <source>
        <dbReference type="WBParaSite" id="MCU_009706-RA"/>
    </source>
</evidence>
<feature type="compositionally biased region" description="Acidic residues" evidence="1">
    <location>
        <begin position="65"/>
        <end position="76"/>
    </location>
</feature>
<accession>A0A5K3FND7</accession>
<dbReference type="WBParaSite" id="MCU_009706-RA">
    <property type="protein sequence ID" value="MCU_009706-RA"/>
    <property type="gene ID" value="MCU_009706"/>
</dbReference>
<feature type="region of interest" description="Disordered" evidence="1">
    <location>
        <begin position="103"/>
        <end position="122"/>
    </location>
</feature>
<evidence type="ECO:0000256" key="1">
    <source>
        <dbReference type="SAM" id="MobiDB-lite"/>
    </source>
</evidence>
<reference evidence="3" key="1">
    <citation type="submission" date="2019-11" db="UniProtKB">
        <authorList>
            <consortium name="WormBaseParasite"/>
        </authorList>
    </citation>
    <scope>IDENTIFICATION</scope>
</reference>